<dbReference type="eggNOG" id="COG4946">
    <property type="taxonomic scope" value="Bacteria"/>
</dbReference>
<comment type="function">
    <text evidence="7">Degrades oligopeptides.</text>
</comment>
<dbReference type="SUPFAM" id="SSF69304">
    <property type="entry name" value="Tricorn protease N-terminal domain"/>
    <property type="match status" value="2"/>
</dbReference>
<dbReference type="Pfam" id="PF14685">
    <property type="entry name" value="PDZ_Tricorn"/>
    <property type="match status" value="1"/>
</dbReference>
<dbReference type="GO" id="GO:0006508">
    <property type="term" value="P:proteolysis"/>
    <property type="evidence" value="ECO:0007669"/>
    <property type="project" value="UniProtKB-UniRule"/>
</dbReference>
<evidence type="ECO:0000256" key="6">
    <source>
        <dbReference type="ARBA" id="ARBA00022825"/>
    </source>
</evidence>
<comment type="similarity">
    <text evidence="2 7">Belongs to the peptidase S41B family.</text>
</comment>
<feature type="active site" description="Nucleophile" evidence="8">
    <location>
        <position position="980"/>
    </location>
</feature>
<dbReference type="SUPFAM" id="SSF50156">
    <property type="entry name" value="PDZ domain-like"/>
    <property type="match status" value="1"/>
</dbReference>
<dbReference type="Gene3D" id="2.30.42.10">
    <property type="match status" value="1"/>
</dbReference>
<dbReference type="Pfam" id="PF03572">
    <property type="entry name" value="Peptidase_S41"/>
    <property type="match status" value="1"/>
</dbReference>
<sequence length="1083" mass="122654">MLLMSVGLYTQAQISPQWTNTPAISPDGSTIVFSYKGDLYKVPTQGGTATLLTLHKGHDMKPVWSKDGQSIAFMSDRYGNFDIYLISAKGGQAKRLTYHSSNDVPSSFTPDGKAVLFRSSRLDNAQNAMFPSGAMSELYQVSLKGGKPTQILTTPALFANYDKTGKIMVFQDQKGYEDDRRKHHTSSVTRDLWSYVPATNTFTQLTSFKGEDLNPVISEDGKMMVYLSAEKGSINVFEMTLSNQQKKPLTQFKDHPVRDLSRANNGTLCYRYAGEIYTQTSNGSPQKVNIKIFSEDRHNPEEIVSVNRGATDLAISPNGKEVAFVVRGEIFAASIEGGTTKRITNTPEQERNISFSPDGRSILYAGERNGSWNLYQTSLTRKEEKYFFSATILKETPVLESKKETFDPKYSPDGKEVAFLEERTTLRVINLASKKVRVIVPGNRNYSYVDGDQYYDWSPDGKWFLVDFLPRKQWIGEVGLVSSQGTKKPIENLTKSGYSDGGGTWAMGGDMMFYYSDRHGMRSQASWGSQMDVYAMFFTKDAYDKFKLSKEDYALLKEREKEKKKKEKSAKAKGKKTKKGDKKGSKKLKPVKIELEGMQDRKVRLTIHSSRLSSALVSKDGKKLYYMARFEKGYNLWETNLRTRSTKILAKLNSRGGGMRWDKDQKNIFLLASGGISKINPKSGKRKRIRFSGEMVLNKAEEREYMYEHMWRQVQKKFYLKDLHKVDWNGLKKTYAQFLPHINNNHDYADMMSELLGELNASHTGCFYRARHKNADATASLGIYYDNSHTGTGLKVTEVMKGSPIDKAGTKIKAGVIIEKIDGVELSPETNPYQLLNRKKGKYTLLSLYNPKTKQRWEETTKPIGRQQEFQLRYKRWVVRMEEMVHQLSGGKVGYVHVRGMNESSFRKVYEDALGKYAGKSALIVDTRFNGGGWLHDDLATFLNGKKYLEFVPRGQNLGSEPQFKWTKPSVVVMNESNYSDAHMFPFIYKTLGIGKLVGMPVPGTGTAVWWENLQDRSLTFGIPQVGMRANDGSFLENKQLEPDIKVSNDFDKVSKGKDQQIQAAVKEMLKQIATNQAAKKNK</sequence>
<dbReference type="InterPro" id="IPR029045">
    <property type="entry name" value="ClpP/crotonase-like_dom_sf"/>
</dbReference>
<dbReference type="Gene3D" id="2.120.10.30">
    <property type="entry name" value="TolB, C-terminal domain"/>
    <property type="match status" value="1"/>
</dbReference>
<dbReference type="eggNOG" id="COG0793">
    <property type="taxonomic scope" value="Bacteria"/>
</dbReference>
<dbReference type="EC" id="3.4.21.-" evidence="7"/>
<evidence type="ECO:0000256" key="2">
    <source>
        <dbReference type="ARBA" id="ARBA00008524"/>
    </source>
</evidence>
<comment type="subcellular location">
    <subcellularLocation>
        <location evidence="1 7">Cytoplasm</location>
    </subcellularLocation>
</comment>
<dbReference type="InterPro" id="IPR012393">
    <property type="entry name" value="Tricorn_protease"/>
</dbReference>
<reference evidence="13 14" key="1">
    <citation type="submission" date="2007-01" db="EMBL/GenBank/DDBJ databases">
        <authorList>
            <person name="Haygood M."/>
            <person name="Podell S."/>
            <person name="Anderson C."/>
            <person name="Hopkinson B."/>
            <person name="Roe K."/>
            <person name="Barbeau K."/>
            <person name="Gaasterland T."/>
            <person name="Ferriera S."/>
            <person name="Johnson J."/>
            <person name="Kravitz S."/>
            <person name="Beeson K."/>
            <person name="Sutton G."/>
            <person name="Rogers Y.-H."/>
            <person name="Friedman R."/>
            <person name="Frazier M."/>
            <person name="Venter J.C."/>
        </authorList>
    </citation>
    <scope>NUCLEOTIDE SEQUENCE [LARGE SCALE GENOMIC DNA]</scope>
    <source>
        <strain evidence="13 14">ATCC 23134</strain>
    </source>
</reference>
<evidence type="ECO:0000259" key="11">
    <source>
        <dbReference type="SMART" id="SM00228"/>
    </source>
</evidence>
<dbReference type="PANTHER" id="PTHR43253">
    <property type="entry name" value="TRICORN PROTEASE HOMOLOG 2-RELATED"/>
    <property type="match status" value="1"/>
</dbReference>
<keyword evidence="3 7" id="KW-0963">Cytoplasm</keyword>
<dbReference type="Gene3D" id="3.30.750.44">
    <property type="match status" value="1"/>
</dbReference>
<evidence type="ECO:0000256" key="9">
    <source>
        <dbReference type="PIRSR" id="PIRSR036421-3"/>
    </source>
</evidence>
<dbReference type="GO" id="GO:0008236">
    <property type="term" value="F:serine-type peptidase activity"/>
    <property type="evidence" value="ECO:0007669"/>
    <property type="project" value="UniProtKB-UniRule"/>
</dbReference>
<evidence type="ECO:0000313" key="13">
    <source>
        <dbReference type="EMBL" id="EAY27130.1"/>
    </source>
</evidence>
<feature type="domain" description="PDZ" evidence="11">
    <location>
        <begin position="779"/>
        <end position="851"/>
    </location>
</feature>
<dbReference type="PANTHER" id="PTHR43253:SF1">
    <property type="entry name" value="TRICORN PROTEASE HOMOLOG 2-RELATED"/>
    <property type="match status" value="1"/>
</dbReference>
<organism evidence="13 14">
    <name type="scientific">Microscilla marina ATCC 23134</name>
    <dbReference type="NCBI Taxonomy" id="313606"/>
    <lineage>
        <taxon>Bacteria</taxon>
        <taxon>Pseudomonadati</taxon>
        <taxon>Bacteroidota</taxon>
        <taxon>Cytophagia</taxon>
        <taxon>Cytophagales</taxon>
        <taxon>Microscillaceae</taxon>
        <taxon>Microscilla</taxon>
    </lineage>
</organism>
<keyword evidence="6 7" id="KW-0720">Serine protease</keyword>
<dbReference type="Pfam" id="PF26550">
    <property type="entry name" value="Tricorn_2nd"/>
    <property type="match status" value="1"/>
</dbReference>
<dbReference type="InterPro" id="IPR011042">
    <property type="entry name" value="6-blade_b-propeller_TolB-like"/>
</dbReference>
<dbReference type="SUPFAM" id="SSF52096">
    <property type="entry name" value="ClpP/crotonase"/>
    <property type="match status" value="1"/>
</dbReference>
<dbReference type="Pfam" id="PF14684">
    <property type="entry name" value="Tricorn_C1"/>
    <property type="match status" value="1"/>
</dbReference>
<feature type="site" description="Transition state stabilizer; via amide nitrogen" evidence="9">
    <location>
        <position position="981"/>
    </location>
</feature>
<dbReference type="InterPro" id="IPR005151">
    <property type="entry name" value="Tail-specific_protease"/>
</dbReference>
<keyword evidence="4 7" id="KW-0645">Protease</keyword>
<dbReference type="InterPro" id="IPR001478">
    <property type="entry name" value="PDZ"/>
</dbReference>
<evidence type="ECO:0000256" key="1">
    <source>
        <dbReference type="ARBA" id="ARBA00004496"/>
    </source>
</evidence>
<dbReference type="InterPro" id="IPR036034">
    <property type="entry name" value="PDZ_sf"/>
</dbReference>
<dbReference type="InterPro" id="IPR028204">
    <property type="entry name" value="Tricorn_C1"/>
</dbReference>
<evidence type="ECO:0000256" key="5">
    <source>
        <dbReference type="ARBA" id="ARBA00022801"/>
    </source>
</evidence>
<proteinExistence type="inferred from homology"/>
<dbReference type="GO" id="GO:0005737">
    <property type="term" value="C:cytoplasm"/>
    <property type="evidence" value="ECO:0007669"/>
    <property type="project" value="UniProtKB-SubCell"/>
</dbReference>
<evidence type="ECO:0000256" key="8">
    <source>
        <dbReference type="PIRSR" id="PIRSR036421-1"/>
    </source>
</evidence>
<dbReference type="PIRSF" id="PIRSF036421">
    <property type="entry name" value="Tricorn_protease"/>
    <property type="match status" value="1"/>
</dbReference>
<dbReference type="InterPro" id="IPR029414">
    <property type="entry name" value="Tricorn_PDZ"/>
</dbReference>
<evidence type="ECO:0000259" key="12">
    <source>
        <dbReference type="SMART" id="SM00245"/>
    </source>
</evidence>
<dbReference type="Pfam" id="PF26549">
    <property type="entry name" value="Tricorn_N"/>
    <property type="match status" value="1"/>
</dbReference>
<name>A1ZR41_MICM2</name>
<dbReference type="SMART" id="SM00245">
    <property type="entry name" value="TSPc"/>
    <property type="match status" value="1"/>
</dbReference>
<evidence type="ECO:0000256" key="4">
    <source>
        <dbReference type="ARBA" id="ARBA00022670"/>
    </source>
</evidence>
<keyword evidence="5 7" id="KW-0378">Hydrolase</keyword>
<dbReference type="EMBL" id="AAWS01000026">
    <property type="protein sequence ID" value="EAY27130.1"/>
    <property type="molecule type" value="Genomic_DNA"/>
</dbReference>
<feature type="domain" description="Tail specific protease" evidence="12">
    <location>
        <begin position="857"/>
        <end position="1048"/>
    </location>
</feature>
<feature type="active site" description="Charge relay system" evidence="8">
    <location>
        <position position="1037"/>
    </location>
</feature>
<dbReference type="CDD" id="cd07562">
    <property type="entry name" value="Peptidase_S41_TRI"/>
    <property type="match status" value="1"/>
</dbReference>
<feature type="compositionally biased region" description="Basic residues" evidence="10">
    <location>
        <begin position="562"/>
        <end position="587"/>
    </location>
</feature>
<accession>A1ZR41</accession>
<feature type="region of interest" description="Disordered" evidence="10">
    <location>
        <begin position="560"/>
        <end position="587"/>
    </location>
</feature>
<comment type="caution">
    <text evidence="13">The sequence shown here is derived from an EMBL/GenBank/DDBJ whole genome shotgun (WGS) entry which is preliminary data.</text>
</comment>
<evidence type="ECO:0000313" key="14">
    <source>
        <dbReference type="Proteomes" id="UP000004095"/>
    </source>
</evidence>
<protein>
    <recommendedName>
        <fullName evidence="7">Tricorn protease homolog</fullName>
        <ecNumber evidence="7">3.4.21.-</ecNumber>
    </recommendedName>
</protein>
<dbReference type="Gene3D" id="3.90.226.10">
    <property type="entry name" value="2-enoyl-CoA Hydratase, Chain A, domain 1"/>
    <property type="match status" value="1"/>
</dbReference>
<evidence type="ECO:0000256" key="10">
    <source>
        <dbReference type="SAM" id="MobiDB-lite"/>
    </source>
</evidence>
<dbReference type="Proteomes" id="UP000004095">
    <property type="component" value="Unassembled WGS sequence"/>
</dbReference>
<dbReference type="SMART" id="SM00228">
    <property type="entry name" value="PDZ"/>
    <property type="match status" value="1"/>
</dbReference>
<gene>
    <name evidence="13" type="ORF">M23134_08404</name>
</gene>
<dbReference type="Gene3D" id="2.120.10.60">
    <property type="entry name" value="Tricorn protease N-terminal domain"/>
    <property type="match status" value="2"/>
</dbReference>
<feature type="active site" description="Charge relay system" evidence="8">
    <location>
        <position position="763"/>
    </location>
</feature>
<keyword evidence="14" id="KW-1185">Reference proteome</keyword>
<evidence type="ECO:0000256" key="7">
    <source>
        <dbReference type="PIRNR" id="PIRNR036421"/>
    </source>
</evidence>
<dbReference type="AlphaFoldDB" id="A1ZR41"/>
<evidence type="ECO:0000256" key="3">
    <source>
        <dbReference type="ARBA" id="ARBA00022490"/>
    </source>
</evidence>